<dbReference type="KEGG" id="hazt:108679324"/>
<dbReference type="OMA" id="HVMYSAK"/>
<dbReference type="OrthoDB" id="6346302at2759"/>
<keyword evidence="3" id="KW-0408">Iron</keyword>
<keyword evidence="1" id="KW-0349">Heme</keyword>
<dbReference type="PANTHER" id="PTHR46458:SF2">
    <property type="entry name" value="X GLOBIN"/>
    <property type="match status" value="1"/>
</dbReference>
<evidence type="ECO:0000313" key="7">
    <source>
        <dbReference type="RefSeq" id="XP_047736897.1"/>
    </source>
</evidence>
<evidence type="ECO:0000256" key="2">
    <source>
        <dbReference type="ARBA" id="ARBA00022723"/>
    </source>
</evidence>
<keyword evidence="2" id="KW-0479">Metal-binding</keyword>
<dbReference type="PANTHER" id="PTHR46458">
    <property type="entry name" value="BLR2807 PROTEIN"/>
    <property type="match status" value="1"/>
</dbReference>
<evidence type="ECO:0000256" key="4">
    <source>
        <dbReference type="SAM" id="MobiDB-lite"/>
    </source>
</evidence>
<dbReference type="GO" id="GO:0020037">
    <property type="term" value="F:heme binding"/>
    <property type="evidence" value="ECO:0007669"/>
    <property type="project" value="InterPro"/>
</dbReference>
<dbReference type="Proteomes" id="UP000694843">
    <property type="component" value="Unplaced"/>
</dbReference>
<protein>
    <submittedName>
        <fullName evidence="7">Uncharacterized protein LOC108679324</fullName>
    </submittedName>
</protein>
<feature type="compositionally biased region" description="Basic and acidic residues" evidence="4">
    <location>
        <begin position="16"/>
        <end position="47"/>
    </location>
</feature>
<dbReference type="PROSITE" id="PS01033">
    <property type="entry name" value="GLOBIN"/>
    <property type="match status" value="1"/>
</dbReference>
<dbReference type="InterPro" id="IPR000971">
    <property type="entry name" value="Globin"/>
</dbReference>
<accession>A0A979FJJ1</accession>
<dbReference type="AlphaFoldDB" id="A0A979FJJ1"/>
<dbReference type="GO" id="GO:0019825">
    <property type="term" value="F:oxygen binding"/>
    <property type="evidence" value="ECO:0007669"/>
    <property type="project" value="InterPro"/>
</dbReference>
<feature type="region of interest" description="Disordered" evidence="4">
    <location>
        <begin position="1"/>
        <end position="47"/>
    </location>
</feature>
<gene>
    <name evidence="7" type="primary">LOC108679324</name>
</gene>
<dbReference type="Gene3D" id="1.10.490.10">
    <property type="entry name" value="Globins"/>
    <property type="match status" value="1"/>
</dbReference>
<name>A0A979FJJ1_HYAAZ</name>
<dbReference type="InterPro" id="IPR050532">
    <property type="entry name" value="Globin-like_OT"/>
</dbReference>
<evidence type="ECO:0000313" key="6">
    <source>
        <dbReference type="Proteomes" id="UP000694843"/>
    </source>
</evidence>
<dbReference type="InterPro" id="IPR009050">
    <property type="entry name" value="Globin-like_sf"/>
</dbReference>
<evidence type="ECO:0000256" key="3">
    <source>
        <dbReference type="ARBA" id="ARBA00023004"/>
    </source>
</evidence>
<dbReference type="GeneID" id="108679324"/>
<evidence type="ECO:0000256" key="1">
    <source>
        <dbReference type="ARBA" id="ARBA00022617"/>
    </source>
</evidence>
<feature type="domain" description="Globin" evidence="5">
    <location>
        <begin position="48"/>
        <end position="182"/>
    </location>
</feature>
<dbReference type="SUPFAM" id="SSF46458">
    <property type="entry name" value="Globin-like"/>
    <property type="match status" value="1"/>
</dbReference>
<dbReference type="RefSeq" id="XP_047736897.1">
    <property type="nucleotide sequence ID" value="XM_047880941.1"/>
</dbReference>
<reference evidence="7" key="1">
    <citation type="submission" date="2025-08" db="UniProtKB">
        <authorList>
            <consortium name="RefSeq"/>
        </authorList>
    </citation>
    <scope>IDENTIFICATION</scope>
    <source>
        <tissue evidence="7">Whole organism</tissue>
    </source>
</reference>
<evidence type="ECO:0000259" key="5">
    <source>
        <dbReference type="PROSITE" id="PS01033"/>
    </source>
</evidence>
<organism evidence="6 7">
    <name type="scientific">Hyalella azteca</name>
    <name type="common">Amphipod</name>
    <dbReference type="NCBI Taxonomy" id="294128"/>
    <lineage>
        <taxon>Eukaryota</taxon>
        <taxon>Metazoa</taxon>
        <taxon>Ecdysozoa</taxon>
        <taxon>Arthropoda</taxon>
        <taxon>Crustacea</taxon>
        <taxon>Multicrustacea</taxon>
        <taxon>Malacostraca</taxon>
        <taxon>Eumalacostraca</taxon>
        <taxon>Peracarida</taxon>
        <taxon>Amphipoda</taxon>
        <taxon>Senticaudata</taxon>
        <taxon>Talitrida</taxon>
        <taxon>Talitroidea</taxon>
        <taxon>Hyalellidae</taxon>
        <taxon>Hyalella</taxon>
    </lineage>
</organism>
<dbReference type="GO" id="GO:0046872">
    <property type="term" value="F:metal ion binding"/>
    <property type="evidence" value="ECO:0007669"/>
    <property type="project" value="UniProtKB-KW"/>
</dbReference>
<proteinExistence type="predicted"/>
<dbReference type="InterPro" id="IPR012292">
    <property type="entry name" value="Globin/Proto"/>
</dbReference>
<keyword evidence="6" id="KW-1185">Reference proteome</keyword>
<sequence>MGGAHSKDAPNNQDSGAKDADSDRASASEGKNVKKFDREEILGQKPDDLTDQEKTLIRDTWQDVETSVARVGVVMLSWLFETHPDVQESFMSFRGVPLPEVQQSKQLRNHALRVQGHGVQGHGVQGHGVQGHGVQGHGVQLIGPQFIAAMQGSLQRRWEACVEEAWLRLFRCLSFSMKAAMLDLTGD</sequence>